<feature type="binding site" evidence="8">
    <location>
        <position position="31"/>
    </location>
    <ligand>
        <name>AMP</name>
        <dbReference type="ChEBI" id="CHEBI:456215"/>
    </ligand>
</feature>
<comment type="function">
    <text evidence="8">Catalyzes the reversible transfer of the terminal phosphate group between ATP and AMP. Plays an important role in cellular energy homeostasis and in adenine nucleotide metabolism.</text>
</comment>
<sequence>MNIILLGPPGAGKGTQAEVVSEKLKIPIISTGNIIREFIKNGSDIGKEAKSYIDKGQLLSDDIVINMVKERIGKRDCETGFILDGFPRTLAQVEALNKNNVEIDKVINIHASDNLIYKRMSGRRICEKCGSTYNIYTEMSPNKQDVCDRCNGNLIQRFDDKLETVKERLKIYYDQTEPLVNYYKKLNILSNIDGERPFEESSKNIIKEILK</sequence>
<comment type="catalytic activity">
    <reaction evidence="8 10">
        <text>AMP + ATP = 2 ADP</text>
        <dbReference type="Rhea" id="RHEA:12973"/>
        <dbReference type="ChEBI" id="CHEBI:30616"/>
        <dbReference type="ChEBI" id="CHEBI:456215"/>
        <dbReference type="ChEBI" id="CHEBI:456216"/>
        <dbReference type="EC" id="2.7.4.3"/>
    </reaction>
</comment>
<keyword evidence="3 8" id="KW-0545">Nucleotide biosynthesis</keyword>
<feature type="domain" description="Adenylate kinase active site lid" evidence="11">
    <location>
        <begin position="123"/>
        <end position="159"/>
    </location>
</feature>
<feature type="binding site" evidence="8">
    <location>
        <position position="168"/>
    </location>
    <ligand>
        <name>AMP</name>
        <dbReference type="ChEBI" id="CHEBI:456215"/>
    </ligand>
</feature>
<feature type="binding site" evidence="8">
    <location>
        <position position="126"/>
    </location>
    <ligand>
        <name>Zn(2+)</name>
        <dbReference type="ChEBI" id="CHEBI:29105"/>
        <note>structural</note>
    </ligand>
</feature>
<dbReference type="FunFam" id="3.40.50.300:FF:000106">
    <property type="entry name" value="Adenylate kinase mitochondrial"/>
    <property type="match status" value="1"/>
</dbReference>
<keyword evidence="2 8" id="KW-0479">Metal-binding</keyword>
<keyword evidence="7 8" id="KW-0067">ATP-binding</keyword>
<dbReference type="SUPFAM" id="SSF52540">
    <property type="entry name" value="P-loop containing nucleoside triphosphate hydrolases"/>
    <property type="match status" value="1"/>
</dbReference>
<feature type="binding site" evidence="8">
    <location>
        <position position="196"/>
    </location>
    <ligand>
        <name>ATP</name>
        <dbReference type="ChEBI" id="CHEBI:30616"/>
    </ligand>
</feature>
<keyword evidence="1 8" id="KW-0808">Transferase</keyword>
<dbReference type="EC" id="2.7.4.3" evidence="8 10"/>
<dbReference type="NCBIfam" id="TIGR01351">
    <property type="entry name" value="adk"/>
    <property type="match status" value="1"/>
</dbReference>
<dbReference type="PRINTS" id="PR00094">
    <property type="entry name" value="ADENYLTKNASE"/>
</dbReference>
<proteinExistence type="inferred from homology"/>
<organism evidence="12">
    <name type="scientific">Candidatus Paraimprobicoccus trichonymphae</name>
    <dbReference type="NCBI Taxonomy" id="3033793"/>
    <lineage>
        <taxon>Bacteria</taxon>
        <taxon>Bacillati</taxon>
        <taxon>Bacillota</taxon>
        <taxon>Clostridia</taxon>
        <taxon>Candidatus Paraimprobicoccus</taxon>
    </lineage>
</organism>
<evidence type="ECO:0000256" key="4">
    <source>
        <dbReference type="ARBA" id="ARBA00022741"/>
    </source>
</evidence>
<comment type="caution">
    <text evidence="8">Lacks conserved residue(s) required for the propagation of feature annotation.</text>
</comment>
<dbReference type="HAMAP" id="MF_00235">
    <property type="entry name" value="Adenylate_kinase_Adk"/>
    <property type="match status" value="1"/>
</dbReference>
<dbReference type="Proteomes" id="UP001335720">
    <property type="component" value="Chromosome"/>
</dbReference>
<feature type="binding site" evidence="8">
    <location>
        <position position="36"/>
    </location>
    <ligand>
        <name>AMP</name>
        <dbReference type="ChEBI" id="CHEBI:456215"/>
    </ligand>
</feature>
<evidence type="ECO:0000256" key="7">
    <source>
        <dbReference type="ARBA" id="ARBA00022840"/>
    </source>
</evidence>
<dbReference type="Pfam" id="PF05191">
    <property type="entry name" value="ADK_lid"/>
    <property type="match status" value="1"/>
</dbReference>
<dbReference type="GO" id="GO:0005737">
    <property type="term" value="C:cytoplasm"/>
    <property type="evidence" value="ECO:0007669"/>
    <property type="project" value="UniProtKB-SubCell"/>
</dbReference>
<feature type="binding site" evidence="8">
    <location>
        <begin position="132"/>
        <end position="133"/>
    </location>
    <ligand>
        <name>ATP</name>
        <dbReference type="ChEBI" id="CHEBI:30616"/>
    </ligand>
</feature>
<dbReference type="NCBIfam" id="NF001380">
    <property type="entry name" value="PRK00279.1-2"/>
    <property type="match status" value="1"/>
</dbReference>
<feature type="binding site" evidence="8">
    <location>
        <position position="157"/>
    </location>
    <ligand>
        <name>AMP</name>
        <dbReference type="ChEBI" id="CHEBI:456215"/>
    </ligand>
</feature>
<dbReference type="EMBL" id="AP027925">
    <property type="protein sequence ID" value="BED92788.1"/>
    <property type="molecule type" value="Genomic_DNA"/>
</dbReference>
<dbReference type="InterPro" id="IPR000850">
    <property type="entry name" value="Adenylat/UMP-CMP_kin"/>
</dbReference>
<dbReference type="PROSITE" id="PS00113">
    <property type="entry name" value="ADENYLATE_KINASE"/>
    <property type="match status" value="1"/>
</dbReference>
<comment type="domain">
    <text evidence="8">Consists of three domains, a large central CORE domain and two small peripheral domains, NMPbind and LID, which undergo movements during catalysis. The LID domain closes over the site of phosphoryl transfer upon ATP binding. Assembling and dissambling the active center during each catalytic cycle provides an effective means to prevent ATP hydrolysis. Some bacteria have evolved a zinc-coordinating structure that stabilizes the LID domain.</text>
</comment>
<protein>
    <recommendedName>
        <fullName evidence="8 10">Adenylate kinase</fullName>
        <shortName evidence="8">AK</shortName>
        <ecNumber evidence="8 10">2.7.4.3</ecNumber>
    </recommendedName>
    <alternativeName>
        <fullName evidence="8">ATP-AMP transphosphorylase</fullName>
    </alternativeName>
    <alternativeName>
        <fullName evidence="8">ATP:AMP phosphotransferase</fullName>
    </alternativeName>
    <alternativeName>
        <fullName evidence="8">Adenylate monophosphate kinase</fullName>
    </alternativeName>
</protein>
<reference evidence="12" key="1">
    <citation type="journal article" date="2023" name="ISME J.">
        <title>Emergence of putative energy parasites within Clostridia revealed by genome analysis of a novel endosymbiotic clade.</title>
        <authorList>
            <person name="Takahashi K."/>
            <person name="Kuwahara H."/>
            <person name="Horikawa Y."/>
            <person name="Izawa K."/>
            <person name="Kato D."/>
            <person name="Inagaki T."/>
            <person name="Yuki M."/>
            <person name="Ohkuma M."/>
            <person name="Hongoh Y."/>
        </authorList>
    </citation>
    <scope>NUCLEOTIDE SEQUENCE</scope>
    <source>
        <strain evidence="12">RsTa-C01</strain>
    </source>
</reference>
<comment type="similarity">
    <text evidence="8 9">Belongs to the adenylate kinase family.</text>
</comment>
<evidence type="ECO:0000256" key="6">
    <source>
        <dbReference type="ARBA" id="ARBA00022833"/>
    </source>
</evidence>
<feature type="binding site" evidence="8">
    <location>
        <begin position="10"/>
        <end position="15"/>
    </location>
    <ligand>
        <name>ATP</name>
        <dbReference type="ChEBI" id="CHEBI:30616"/>
    </ligand>
</feature>
<dbReference type="KEGG" id="ptrh:RsTaC01_0670"/>
<feature type="binding site" evidence="8">
    <location>
        <begin position="85"/>
        <end position="88"/>
    </location>
    <ligand>
        <name>AMP</name>
        <dbReference type="ChEBI" id="CHEBI:456215"/>
    </ligand>
</feature>
<comment type="pathway">
    <text evidence="8">Purine metabolism; AMP biosynthesis via salvage pathway; AMP from ADP: step 1/1.</text>
</comment>
<feature type="binding site" evidence="8">
    <location>
        <position position="92"/>
    </location>
    <ligand>
        <name>AMP</name>
        <dbReference type="ChEBI" id="CHEBI:456215"/>
    </ligand>
</feature>
<dbReference type="GO" id="GO:0005524">
    <property type="term" value="F:ATP binding"/>
    <property type="evidence" value="ECO:0007669"/>
    <property type="project" value="UniProtKB-UniRule"/>
</dbReference>
<dbReference type="GO" id="GO:0004017">
    <property type="term" value="F:AMP kinase activity"/>
    <property type="evidence" value="ECO:0007669"/>
    <property type="project" value="UniProtKB-UniRule"/>
</dbReference>
<feature type="binding site" evidence="8">
    <location>
        <position position="150"/>
    </location>
    <ligand>
        <name>Zn(2+)</name>
        <dbReference type="ChEBI" id="CHEBI:29105"/>
        <note>structural</note>
    </ligand>
</feature>
<dbReference type="PANTHER" id="PTHR23359">
    <property type="entry name" value="NUCLEOTIDE KINASE"/>
    <property type="match status" value="1"/>
</dbReference>
<evidence type="ECO:0000256" key="3">
    <source>
        <dbReference type="ARBA" id="ARBA00022727"/>
    </source>
</evidence>
<comment type="subunit">
    <text evidence="8 10">Monomer.</text>
</comment>
<accession>A0AA48KXV0</accession>
<gene>
    <name evidence="8" type="primary">adk</name>
    <name evidence="12" type="ORF">RsTaC01_0670</name>
</gene>
<evidence type="ECO:0000313" key="12">
    <source>
        <dbReference type="EMBL" id="BED92788.1"/>
    </source>
</evidence>
<evidence type="ECO:0000256" key="1">
    <source>
        <dbReference type="ARBA" id="ARBA00022679"/>
    </source>
</evidence>
<keyword evidence="5 8" id="KW-0418">Kinase</keyword>
<name>A0AA48KXV0_9FIRM</name>
<feature type="binding site" evidence="8">
    <location>
        <position position="123"/>
    </location>
    <ligand>
        <name>ATP</name>
        <dbReference type="ChEBI" id="CHEBI:30616"/>
    </ligand>
</feature>
<dbReference type="CDD" id="cd01428">
    <property type="entry name" value="ADK"/>
    <property type="match status" value="1"/>
</dbReference>
<dbReference type="GO" id="GO:0008270">
    <property type="term" value="F:zinc ion binding"/>
    <property type="evidence" value="ECO:0007669"/>
    <property type="project" value="UniProtKB-UniRule"/>
</dbReference>
<dbReference type="InterPro" id="IPR033690">
    <property type="entry name" value="Adenylat_kinase_CS"/>
</dbReference>
<feature type="binding site" evidence="8">
    <location>
        <position position="147"/>
    </location>
    <ligand>
        <name>Zn(2+)</name>
        <dbReference type="ChEBI" id="CHEBI:29105"/>
        <note>structural</note>
    </ligand>
</feature>
<feature type="binding site" evidence="8">
    <location>
        <position position="129"/>
    </location>
    <ligand>
        <name>Zn(2+)</name>
        <dbReference type="ChEBI" id="CHEBI:29105"/>
        <note>structural</note>
    </ligand>
</feature>
<dbReference type="Pfam" id="PF00406">
    <property type="entry name" value="ADK"/>
    <property type="match status" value="1"/>
</dbReference>
<dbReference type="GO" id="GO:0044209">
    <property type="term" value="P:AMP salvage"/>
    <property type="evidence" value="ECO:0007669"/>
    <property type="project" value="UniProtKB-UniRule"/>
</dbReference>
<dbReference type="InterPro" id="IPR007862">
    <property type="entry name" value="Adenylate_kinase_lid-dom"/>
</dbReference>
<feature type="binding site" evidence="8">
    <location>
        <begin position="57"/>
        <end position="59"/>
    </location>
    <ligand>
        <name>AMP</name>
        <dbReference type="ChEBI" id="CHEBI:456215"/>
    </ligand>
</feature>
<dbReference type="InterPro" id="IPR006259">
    <property type="entry name" value="Adenyl_kin_sub"/>
</dbReference>
<comment type="subcellular location">
    <subcellularLocation>
        <location evidence="8 10">Cytoplasm</location>
    </subcellularLocation>
</comment>
<keyword evidence="8" id="KW-0963">Cytoplasm</keyword>
<keyword evidence="4 8" id="KW-0547">Nucleotide-binding</keyword>
<dbReference type="InterPro" id="IPR027417">
    <property type="entry name" value="P-loop_NTPase"/>
</dbReference>
<dbReference type="NCBIfam" id="NF001381">
    <property type="entry name" value="PRK00279.1-3"/>
    <property type="match status" value="1"/>
</dbReference>
<dbReference type="AlphaFoldDB" id="A0AA48KXV0"/>
<evidence type="ECO:0000259" key="11">
    <source>
        <dbReference type="Pfam" id="PF05191"/>
    </source>
</evidence>
<feature type="region of interest" description="NMP" evidence="8">
    <location>
        <begin position="30"/>
        <end position="59"/>
    </location>
</feature>
<evidence type="ECO:0000256" key="2">
    <source>
        <dbReference type="ARBA" id="ARBA00022723"/>
    </source>
</evidence>
<evidence type="ECO:0000256" key="8">
    <source>
        <dbReference type="HAMAP-Rule" id="MF_00235"/>
    </source>
</evidence>
<evidence type="ECO:0000256" key="10">
    <source>
        <dbReference type="RuleBase" id="RU003331"/>
    </source>
</evidence>
<keyword evidence="6 8" id="KW-0862">Zinc</keyword>
<evidence type="ECO:0000256" key="5">
    <source>
        <dbReference type="ARBA" id="ARBA00022777"/>
    </source>
</evidence>
<dbReference type="Gene3D" id="3.40.50.300">
    <property type="entry name" value="P-loop containing nucleotide triphosphate hydrolases"/>
    <property type="match status" value="1"/>
</dbReference>
<evidence type="ECO:0000256" key="9">
    <source>
        <dbReference type="RuleBase" id="RU003330"/>
    </source>
</evidence>